<dbReference type="AlphaFoldDB" id="A0A523YP75"/>
<evidence type="ECO:0000313" key="2">
    <source>
        <dbReference type="EMBL" id="TET93284.1"/>
    </source>
</evidence>
<dbReference type="PANTHER" id="PTHR35024">
    <property type="entry name" value="HYPOTHETICAL CYTOSOLIC PROTEIN"/>
    <property type="match status" value="1"/>
</dbReference>
<dbReference type="EMBL" id="SOIJ01000126">
    <property type="protein sequence ID" value="TET93284.1"/>
    <property type="molecule type" value="Genomic_DNA"/>
</dbReference>
<dbReference type="PANTHER" id="PTHR35024:SF4">
    <property type="entry name" value="POLYMER-FORMING CYTOSKELETAL PROTEIN"/>
    <property type="match status" value="1"/>
</dbReference>
<name>A0A523YP75_UNCAE</name>
<comment type="caution">
    <text evidence="2">The sequence shown here is derived from an EMBL/GenBank/DDBJ whole genome shotgun (WGS) entry which is preliminary data.</text>
</comment>
<organism evidence="2 3">
    <name type="scientific">Aerophobetes bacterium</name>
    <dbReference type="NCBI Taxonomy" id="2030807"/>
    <lineage>
        <taxon>Bacteria</taxon>
        <taxon>Candidatus Aerophobota</taxon>
    </lineage>
</organism>
<reference evidence="2 3" key="1">
    <citation type="submission" date="2019-03" db="EMBL/GenBank/DDBJ databases">
        <title>Metabolic potential of uncultured bacteria and archaea associated with petroleum seepage in deep-sea sediments.</title>
        <authorList>
            <person name="Dong X."/>
            <person name="Hubert C."/>
        </authorList>
    </citation>
    <scope>NUCLEOTIDE SEQUENCE [LARGE SCALE GENOMIC DNA]</scope>
    <source>
        <strain evidence="2">E29_bin28</strain>
    </source>
</reference>
<sequence length="127" mass="13525">MFKTGEKFKTSSVIGKETEFKGSLKDKESIRIDGKFEGEIEVGGNLIVGENAVIKANIKAKSVSIGGKVVGDVNCEGKVELFSSGSLEGKVKASDLTIAEGAFFNGECRMVPLSEFPGKENSESQED</sequence>
<comment type="similarity">
    <text evidence="1">Belongs to the bactofilin family.</text>
</comment>
<proteinExistence type="inferred from homology"/>
<evidence type="ECO:0000256" key="1">
    <source>
        <dbReference type="ARBA" id="ARBA00044755"/>
    </source>
</evidence>
<accession>A0A523YP75</accession>
<dbReference type="Pfam" id="PF04519">
    <property type="entry name" value="Bactofilin"/>
    <property type="match status" value="1"/>
</dbReference>
<dbReference type="Proteomes" id="UP000316925">
    <property type="component" value="Unassembled WGS sequence"/>
</dbReference>
<evidence type="ECO:0000313" key="3">
    <source>
        <dbReference type="Proteomes" id="UP000316925"/>
    </source>
</evidence>
<protein>
    <submittedName>
        <fullName evidence="2">Polymer-forming cytoskeletal protein</fullName>
    </submittedName>
</protein>
<gene>
    <name evidence="2" type="ORF">E3J33_02190</name>
</gene>
<dbReference type="InterPro" id="IPR007607">
    <property type="entry name" value="BacA/B"/>
</dbReference>